<dbReference type="Gramene" id="MELO3C024184.2.1">
    <property type="protein sequence ID" value="MELO3C024184.2.1"/>
    <property type="gene ID" value="MELO3C024184.2"/>
</dbReference>
<dbReference type="EnsemblPlants" id="MELO3C024184.2.1">
    <property type="protein sequence ID" value="MELO3C024184.2.1"/>
    <property type="gene ID" value="MELO3C024184.2"/>
</dbReference>
<reference evidence="1" key="1">
    <citation type="submission" date="2023-03" db="UniProtKB">
        <authorList>
            <consortium name="EnsemblPlants"/>
        </authorList>
    </citation>
    <scope>IDENTIFICATION</scope>
</reference>
<sequence length="76" mass="9220">METAVQYEMVRRRTSFRNTHEARLMMKLKGAGAEKWRTHDGLAKIGEMKLRKGQFRHRKMNLKDQSLELRRFWITK</sequence>
<name>A0A9I9DUS7_CUCME</name>
<organism evidence="1">
    <name type="scientific">Cucumis melo</name>
    <name type="common">Muskmelon</name>
    <dbReference type="NCBI Taxonomy" id="3656"/>
    <lineage>
        <taxon>Eukaryota</taxon>
        <taxon>Viridiplantae</taxon>
        <taxon>Streptophyta</taxon>
        <taxon>Embryophyta</taxon>
        <taxon>Tracheophyta</taxon>
        <taxon>Spermatophyta</taxon>
        <taxon>Magnoliopsida</taxon>
        <taxon>eudicotyledons</taxon>
        <taxon>Gunneridae</taxon>
        <taxon>Pentapetalae</taxon>
        <taxon>rosids</taxon>
        <taxon>fabids</taxon>
        <taxon>Cucurbitales</taxon>
        <taxon>Cucurbitaceae</taxon>
        <taxon>Benincaseae</taxon>
        <taxon>Cucumis</taxon>
    </lineage>
</organism>
<evidence type="ECO:0000313" key="1">
    <source>
        <dbReference type="EnsemblPlants" id="MELO3C024184.2.1"/>
    </source>
</evidence>
<protein>
    <submittedName>
        <fullName evidence="1">Uncharacterized protein</fullName>
    </submittedName>
</protein>
<proteinExistence type="predicted"/>
<accession>A0A9I9DUS7</accession>
<dbReference type="AlphaFoldDB" id="A0A9I9DUS7"/>